<keyword evidence="3" id="KW-1185">Reference proteome</keyword>
<proteinExistence type="predicted"/>
<keyword evidence="1" id="KW-0812">Transmembrane</keyword>
<organism evidence="2 3">
    <name type="scientific">Rhodococcus phage Sleepyhead</name>
    <dbReference type="NCBI Taxonomy" id="2591131"/>
    <lineage>
        <taxon>Viruses</taxon>
        <taxon>Duplodnaviria</taxon>
        <taxon>Heunggongvirae</taxon>
        <taxon>Uroviricota</taxon>
        <taxon>Caudoviricetes</taxon>
        <taxon>Sleepyheadvirus</taxon>
        <taxon>Sleepyheadvirus sleepyhead</taxon>
    </lineage>
</organism>
<dbReference type="KEGG" id="vg:55618661"/>
<name>A0A515MHJ8_9CAUD</name>
<protein>
    <submittedName>
        <fullName evidence="2">Membrane protein</fullName>
    </submittedName>
</protein>
<evidence type="ECO:0000256" key="1">
    <source>
        <dbReference type="SAM" id="Phobius"/>
    </source>
</evidence>
<gene>
    <name evidence="2" type="primary">29</name>
    <name evidence="2" type="ORF">SEA_SLEEPYHEAD_29</name>
</gene>
<keyword evidence="1" id="KW-0472">Membrane</keyword>
<dbReference type="Proteomes" id="UP000320841">
    <property type="component" value="Segment"/>
</dbReference>
<accession>A0A515MHJ8</accession>
<dbReference type="GeneID" id="55618661"/>
<evidence type="ECO:0000313" key="2">
    <source>
        <dbReference type="EMBL" id="QDM56044.1"/>
    </source>
</evidence>
<dbReference type="RefSeq" id="YP_009848243.1">
    <property type="nucleotide sequence ID" value="NC_048782.1"/>
</dbReference>
<sequence>MGGLPTTARIARLFAFVVVIAGLVCGLAALPLFRADAKIDGIAAPGIVIATKVFADPYPLTWIVTVFGSNARLIR</sequence>
<reference evidence="2 3" key="1">
    <citation type="submission" date="2019-05" db="EMBL/GenBank/DDBJ databases">
        <authorList>
            <person name="Andrick R."/>
            <person name="Dugal D."/>
            <person name="Kinney M."/>
            <person name="Taplin D."/>
            <person name="Molloy S.D."/>
            <person name="Garlena R.A."/>
            <person name="Russell D.A."/>
            <person name="Pope W.H."/>
            <person name="Jacobs-Sera D."/>
            <person name="Hatfull G.F."/>
        </authorList>
    </citation>
    <scope>NUCLEOTIDE SEQUENCE [LARGE SCALE GENOMIC DNA]</scope>
</reference>
<dbReference type="EMBL" id="MK967380">
    <property type="protein sequence ID" value="QDM56044.1"/>
    <property type="molecule type" value="Genomic_DNA"/>
</dbReference>
<evidence type="ECO:0000313" key="3">
    <source>
        <dbReference type="Proteomes" id="UP000320841"/>
    </source>
</evidence>
<keyword evidence="1" id="KW-1133">Transmembrane helix</keyword>
<feature type="transmembrane region" description="Helical" evidence="1">
    <location>
        <begin position="12"/>
        <end position="33"/>
    </location>
</feature>